<gene>
    <name evidence="2" type="ORF">LOM8899_00593</name>
</gene>
<sequence length="103" mass="10817">MTISTTQSPTRGGASRSRFVIFSLGFAIACGIGGLFWGAFPVTRYPGMASDMFAQGVGAGIGGLMLGWLVGRLYRRNTFAGFVVMSFVMTAVGLYSQSVMGLA</sequence>
<name>A0A238L9Y3_9RHOB</name>
<keyword evidence="1" id="KW-0812">Transmembrane</keyword>
<dbReference type="Proteomes" id="UP000201613">
    <property type="component" value="Unassembled WGS sequence"/>
</dbReference>
<protein>
    <submittedName>
        <fullName evidence="2">Uncharacterized protein</fullName>
    </submittedName>
</protein>
<proteinExistence type="predicted"/>
<accession>A0A238L9Y3</accession>
<organism evidence="2 3">
    <name type="scientific">Flavimaricola marinus</name>
    <dbReference type="NCBI Taxonomy" id="1819565"/>
    <lineage>
        <taxon>Bacteria</taxon>
        <taxon>Pseudomonadati</taxon>
        <taxon>Pseudomonadota</taxon>
        <taxon>Alphaproteobacteria</taxon>
        <taxon>Rhodobacterales</taxon>
        <taxon>Paracoccaceae</taxon>
        <taxon>Flavimaricola</taxon>
    </lineage>
</organism>
<feature type="transmembrane region" description="Helical" evidence="1">
    <location>
        <begin position="78"/>
        <end position="96"/>
    </location>
</feature>
<keyword evidence="1" id="KW-0472">Membrane</keyword>
<evidence type="ECO:0000313" key="2">
    <source>
        <dbReference type="EMBL" id="SMY06468.1"/>
    </source>
</evidence>
<keyword evidence="1" id="KW-1133">Transmembrane helix</keyword>
<evidence type="ECO:0000256" key="1">
    <source>
        <dbReference type="SAM" id="Phobius"/>
    </source>
</evidence>
<dbReference type="AlphaFoldDB" id="A0A238L9Y3"/>
<reference evidence="2 3" key="1">
    <citation type="submission" date="2017-05" db="EMBL/GenBank/DDBJ databases">
        <authorList>
            <person name="Song R."/>
            <person name="Chenine A.L."/>
            <person name="Ruprecht R.M."/>
        </authorList>
    </citation>
    <scope>NUCLEOTIDE SEQUENCE [LARGE SCALE GENOMIC DNA]</scope>
    <source>
        <strain evidence="2 3">CECT 8899</strain>
    </source>
</reference>
<evidence type="ECO:0000313" key="3">
    <source>
        <dbReference type="Proteomes" id="UP000201613"/>
    </source>
</evidence>
<keyword evidence="3" id="KW-1185">Reference proteome</keyword>
<dbReference type="EMBL" id="FXZK01000001">
    <property type="protein sequence ID" value="SMY06468.1"/>
    <property type="molecule type" value="Genomic_DNA"/>
</dbReference>
<feature type="transmembrane region" description="Helical" evidence="1">
    <location>
        <begin position="20"/>
        <end position="40"/>
    </location>
</feature>
<feature type="transmembrane region" description="Helical" evidence="1">
    <location>
        <begin position="52"/>
        <end position="71"/>
    </location>
</feature>